<feature type="transmembrane region" description="Helical" evidence="6">
    <location>
        <begin position="355"/>
        <end position="382"/>
    </location>
</feature>
<feature type="transmembrane region" description="Helical" evidence="6">
    <location>
        <begin position="151"/>
        <end position="170"/>
    </location>
</feature>
<keyword evidence="3 6" id="KW-0812">Transmembrane</keyword>
<organism evidence="8 9">
    <name type="scientific">Humibacter ginsenosidimutans</name>
    <dbReference type="NCBI Taxonomy" id="2599293"/>
    <lineage>
        <taxon>Bacteria</taxon>
        <taxon>Bacillati</taxon>
        <taxon>Actinomycetota</taxon>
        <taxon>Actinomycetes</taxon>
        <taxon>Micrococcales</taxon>
        <taxon>Microbacteriaceae</taxon>
        <taxon>Humibacter</taxon>
    </lineage>
</organism>
<dbReference type="PANTHER" id="PTHR34697">
    <property type="entry name" value="PHOSPHATIDYLGLYCEROL LYSYLTRANSFERASE"/>
    <property type="match status" value="1"/>
</dbReference>
<evidence type="ECO:0000256" key="4">
    <source>
        <dbReference type="ARBA" id="ARBA00022989"/>
    </source>
</evidence>
<dbReference type="InterPro" id="IPR035952">
    <property type="entry name" value="Rhomboid-like_sf"/>
</dbReference>
<proteinExistence type="predicted"/>
<comment type="subcellular location">
    <subcellularLocation>
        <location evidence="1">Cell membrane</location>
        <topology evidence="1">Multi-pass membrane protein</topology>
    </subcellularLocation>
</comment>
<dbReference type="GO" id="GO:0055091">
    <property type="term" value="P:phospholipid homeostasis"/>
    <property type="evidence" value="ECO:0007669"/>
    <property type="project" value="TreeGrafter"/>
</dbReference>
<protein>
    <submittedName>
        <fullName evidence="8">DUF2156 domain-containing protein</fullName>
    </submittedName>
</protein>
<dbReference type="Proteomes" id="UP000320216">
    <property type="component" value="Chromosome"/>
</dbReference>
<keyword evidence="9" id="KW-1185">Reference proteome</keyword>
<feature type="transmembrane region" description="Helical" evidence="6">
    <location>
        <begin position="176"/>
        <end position="193"/>
    </location>
</feature>
<dbReference type="Pfam" id="PF09924">
    <property type="entry name" value="LPG_synthase_C"/>
    <property type="match status" value="1"/>
</dbReference>
<dbReference type="GO" id="GO:0016755">
    <property type="term" value="F:aminoacyltransferase activity"/>
    <property type="evidence" value="ECO:0007669"/>
    <property type="project" value="TreeGrafter"/>
</dbReference>
<evidence type="ECO:0000313" key="9">
    <source>
        <dbReference type="Proteomes" id="UP000320216"/>
    </source>
</evidence>
<dbReference type="GO" id="GO:0005886">
    <property type="term" value="C:plasma membrane"/>
    <property type="evidence" value="ECO:0007669"/>
    <property type="project" value="UniProtKB-SubCell"/>
</dbReference>
<dbReference type="InterPro" id="IPR024320">
    <property type="entry name" value="LPG_synthase_C"/>
</dbReference>
<evidence type="ECO:0000256" key="5">
    <source>
        <dbReference type="ARBA" id="ARBA00023136"/>
    </source>
</evidence>
<gene>
    <name evidence="8" type="ORF">FPZ11_11365</name>
</gene>
<evidence type="ECO:0000259" key="7">
    <source>
        <dbReference type="Pfam" id="PF09924"/>
    </source>
</evidence>
<evidence type="ECO:0000256" key="1">
    <source>
        <dbReference type="ARBA" id="ARBA00004651"/>
    </source>
</evidence>
<feature type="transmembrane region" description="Helical" evidence="6">
    <location>
        <begin position="56"/>
        <end position="82"/>
    </location>
</feature>
<evidence type="ECO:0000256" key="3">
    <source>
        <dbReference type="ARBA" id="ARBA00022692"/>
    </source>
</evidence>
<dbReference type="OrthoDB" id="594838at2"/>
<keyword evidence="4 6" id="KW-1133">Transmembrane helix</keyword>
<dbReference type="KEGG" id="huw:FPZ11_11365"/>
<sequence length="791" mass="84363">MLRRLRSFPATTTILSVLVVAAIAHMVMRALRHGHGSPDWGVGYTSVVHDRQPWRMLLAPVGTASVTQLVLVLVLAAIVLPIAESRLGSRRATIAWAATGILGPALGLAVQTVGVAMGENGARATQHTVAVVPFAGILGILVITAAIDRSAWLRSVSALLLATCTVVVLYTSSPVALAYLLSGLIGWSTVALARRADDRQEAERSRHGHVRVRMAFLVAATVAGPVIAMTRLGRSAPLAPLGEFFLSWDATAPPFTGLLLDAAPLVLLALGAYGLSRGSRAAAITVICWAVTAGLLALWSFGILPIAAGVFDWNDGADVEQNLTYLAAGAVLAAIAVLTASGLRHFAVRVSTRQAVRTVAVAAACTVGILTVFLSIASAVGIDPRLAWSELGVHIVPPSVLSDFTFDAIDATSPVAVLASWAAIALWLVPIGVLGAFIVSARPESHATDVPRLRHLLREHGGGTFGFMATWPGNRTWFSADGSASVTYRLLGRTVIVLSDPVCAAGRTASTITEFIAWCDDNGRTPAFYSAHDEVLDATRRQGWQAVEVGVESLIPLDAFTLTGKRKQNIRTAINRAQRENVRAEWTTYEALDADQRAGLKALSRSWKQGKPLPEMGFTLGRFEQLADPEVQLMLAYDDTGALHAVTSWLPVHRSGRLIGYTLDVMRRSADAMPGVIEFLIASTALGSQQRGLELLSLSGSPLAGGDPGTQKRLIDRMTARVGRALEPVYHFRSLASFKAGFEPQTVQLWLAYRDETTLPATAAAIAKAYVPIIRVGEAFALLRSIAWRSR</sequence>
<feature type="transmembrane region" description="Helical" evidence="6">
    <location>
        <begin position="323"/>
        <end position="343"/>
    </location>
</feature>
<keyword evidence="5 6" id="KW-0472">Membrane</keyword>
<dbReference type="SUPFAM" id="SSF55729">
    <property type="entry name" value="Acyl-CoA N-acyltransferases (Nat)"/>
    <property type="match status" value="1"/>
</dbReference>
<feature type="transmembrane region" description="Helical" evidence="6">
    <location>
        <begin position="124"/>
        <end position="144"/>
    </location>
</feature>
<evidence type="ECO:0000256" key="6">
    <source>
        <dbReference type="SAM" id="Phobius"/>
    </source>
</evidence>
<feature type="transmembrane region" description="Helical" evidence="6">
    <location>
        <begin position="252"/>
        <end position="275"/>
    </location>
</feature>
<dbReference type="InterPro" id="IPR016181">
    <property type="entry name" value="Acyl_CoA_acyltransferase"/>
</dbReference>
<dbReference type="PANTHER" id="PTHR34697:SF2">
    <property type="entry name" value="PHOSPHATIDYLGLYCEROL LYSYLTRANSFERASE"/>
    <property type="match status" value="1"/>
</dbReference>
<feature type="transmembrane region" description="Helical" evidence="6">
    <location>
        <begin position="287"/>
        <end position="311"/>
    </location>
</feature>
<dbReference type="EMBL" id="CP042305">
    <property type="protein sequence ID" value="QDZ15278.1"/>
    <property type="molecule type" value="Genomic_DNA"/>
</dbReference>
<evidence type="ECO:0000256" key="2">
    <source>
        <dbReference type="ARBA" id="ARBA00022475"/>
    </source>
</evidence>
<name>A0A5B8M3A4_9MICO</name>
<keyword evidence="2" id="KW-1003">Cell membrane</keyword>
<feature type="transmembrane region" description="Helical" evidence="6">
    <location>
        <begin position="415"/>
        <end position="439"/>
    </location>
</feature>
<evidence type="ECO:0000313" key="8">
    <source>
        <dbReference type="EMBL" id="QDZ15278.1"/>
    </source>
</evidence>
<reference evidence="8 9" key="1">
    <citation type="submission" date="2019-07" db="EMBL/GenBank/DDBJ databases">
        <title>Full genome sequence of Humibacter sp. WJ7-1.</title>
        <authorList>
            <person name="Im W.-T."/>
        </authorList>
    </citation>
    <scope>NUCLEOTIDE SEQUENCE [LARGE SCALE GENOMIC DNA]</scope>
    <source>
        <strain evidence="8 9">WJ7-1</strain>
    </source>
</reference>
<accession>A0A5B8M3A4</accession>
<dbReference type="RefSeq" id="WP_146321001.1">
    <property type="nucleotide sequence ID" value="NZ_CP042305.1"/>
</dbReference>
<dbReference type="AlphaFoldDB" id="A0A5B8M3A4"/>
<dbReference type="SUPFAM" id="SSF144091">
    <property type="entry name" value="Rhomboid-like"/>
    <property type="match status" value="1"/>
</dbReference>
<feature type="transmembrane region" description="Helical" evidence="6">
    <location>
        <begin position="214"/>
        <end position="232"/>
    </location>
</feature>
<feature type="domain" description="Phosphatidylglycerol lysyltransferase C-terminal" evidence="7">
    <location>
        <begin position="455"/>
        <end position="753"/>
    </location>
</feature>
<dbReference type="InterPro" id="IPR051211">
    <property type="entry name" value="PG_lysyltransferase"/>
</dbReference>
<feature type="transmembrane region" description="Helical" evidence="6">
    <location>
        <begin position="94"/>
        <end position="118"/>
    </location>
</feature>